<sequence>MPEKFSLIPSYFIQGGDANIRFNLRTVIAYKWKMDTVTPEAKQSLLVDMFAVCFDDVQEIADLSALQWEIVDLENKLGDVCAVPSLKIQVIQNAKSHEEFARFGSQESNVDENLQTEEENSIENLLIHSNKDERKRKAELNQLEKDFLNLDGLLNEIRALGPVQIPTEPRDTTRKHQLQKENVRLANILVVMSATRQLDYRRQKKIERLCEIVHTKNYNLEAPDADI</sequence>
<gene>
    <name evidence="1" type="ORF">AFUS01_LOCUS31425</name>
</gene>
<protein>
    <submittedName>
        <fullName evidence="1">Uncharacterized protein</fullName>
    </submittedName>
</protein>
<keyword evidence="2" id="KW-1185">Reference proteome</keyword>
<reference evidence="1" key="1">
    <citation type="submission" date="2021-06" db="EMBL/GenBank/DDBJ databases">
        <authorList>
            <person name="Hodson N. C."/>
            <person name="Mongue J. A."/>
            <person name="Jaron S. K."/>
        </authorList>
    </citation>
    <scope>NUCLEOTIDE SEQUENCE</scope>
</reference>
<evidence type="ECO:0000313" key="2">
    <source>
        <dbReference type="Proteomes" id="UP000708208"/>
    </source>
</evidence>
<proteinExistence type="predicted"/>
<dbReference type="Proteomes" id="UP000708208">
    <property type="component" value="Unassembled WGS sequence"/>
</dbReference>
<name>A0A8J2PEU1_9HEXA</name>
<organism evidence="1 2">
    <name type="scientific">Allacma fusca</name>
    <dbReference type="NCBI Taxonomy" id="39272"/>
    <lineage>
        <taxon>Eukaryota</taxon>
        <taxon>Metazoa</taxon>
        <taxon>Ecdysozoa</taxon>
        <taxon>Arthropoda</taxon>
        <taxon>Hexapoda</taxon>
        <taxon>Collembola</taxon>
        <taxon>Symphypleona</taxon>
        <taxon>Sminthuridae</taxon>
        <taxon>Allacma</taxon>
    </lineage>
</organism>
<dbReference type="EMBL" id="CAJVCH010499047">
    <property type="protein sequence ID" value="CAG7821067.1"/>
    <property type="molecule type" value="Genomic_DNA"/>
</dbReference>
<evidence type="ECO:0000313" key="1">
    <source>
        <dbReference type="EMBL" id="CAG7821067.1"/>
    </source>
</evidence>
<dbReference type="AlphaFoldDB" id="A0A8J2PEU1"/>
<comment type="caution">
    <text evidence="1">The sequence shown here is derived from an EMBL/GenBank/DDBJ whole genome shotgun (WGS) entry which is preliminary data.</text>
</comment>
<accession>A0A8J2PEU1</accession>